<dbReference type="Gene3D" id="1.25.40.20">
    <property type="entry name" value="Ankyrin repeat-containing domain"/>
    <property type="match status" value="4"/>
</dbReference>
<evidence type="ECO:0000256" key="1">
    <source>
        <dbReference type="ARBA" id="ARBA00022723"/>
    </source>
</evidence>
<dbReference type="InterPro" id="IPR017455">
    <property type="entry name" value="Znf_FYVE-rel"/>
</dbReference>
<dbReference type="PROSITE" id="PS50178">
    <property type="entry name" value="ZF_FYVE"/>
    <property type="match status" value="1"/>
</dbReference>
<keyword evidence="5 6" id="KW-0040">ANK repeat</keyword>
<gene>
    <name evidence="9" type="ORF">DSTB1V02_LOCUS7303</name>
</gene>
<dbReference type="SUPFAM" id="SSF57903">
    <property type="entry name" value="FYVE/PHD zinc finger"/>
    <property type="match status" value="1"/>
</dbReference>
<dbReference type="InterPro" id="IPR000306">
    <property type="entry name" value="Znf_FYVE"/>
</dbReference>
<evidence type="ECO:0000313" key="10">
    <source>
        <dbReference type="Proteomes" id="UP000677054"/>
    </source>
</evidence>
<keyword evidence="10" id="KW-1185">Reference proteome</keyword>
<dbReference type="Pfam" id="PF01363">
    <property type="entry name" value="FYVE"/>
    <property type="match status" value="1"/>
</dbReference>
<dbReference type="EMBL" id="LR900980">
    <property type="protein sequence ID" value="CAD7247472.1"/>
    <property type="molecule type" value="Genomic_DNA"/>
</dbReference>
<dbReference type="Pfam" id="PF00023">
    <property type="entry name" value="Ank"/>
    <property type="match status" value="1"/>
</dbReference>
<dbReference type="CDD" id="cd15728">
    <property type="entry name" value="FYVE_ANFY1"/>
    <property type="match status" value="1"/>
</dbReference>
<dbReference type="SUPFAM" id="SSF48403">
    <property type="entry name" value="Ankyrin repeat"/>
    <property type="match status" value="2"/>
</dbReference>
<reference evidence="9" key="1">
    <citation type="submission" date="2020-11" db="EMBL/GenBank/DDBJ databases">
        <authorList>
            <person name="Tran Van P."/>
        </authorList>
    </citation>
    <scope>NUCLEOTIDE SEQUENCE</scope>
</reference>
<protein>
    <recommendedName>
        <fullName evidence="8">FYVE-type domain-containing protein</fullName>
    </recommendedName>
</protein>
<dbReference type="EMBL" id="CAJPEV010001463">
    <property type="protein sequence ID" value="CAG0892800.1"/>
    <property type="molecule type" value="Genomic_DNA"/>
</dbReference>
<dbReference type="InterPro" id="IPR011011">
    <property type="entry name" value="Znf_FYVE_PHD"/>
</dbReference>
<evidence type="ECO:0000256" key="3">
    <source>
        <dbReference type="ARBA" id="ARBA00022771"/>
    </source>
</evidence>
<dbReference type="OrthoDB" id="2306477at2759"/>
<dbReference type="GO" id="GO:0008270">
    <property type="term" value="F:zinc ion binding"/>
    <property type="evidence" value="ECO:0007669"/>
    <property type="project" value="UniProtKB-KW"/>
</dbReference>
<keyword evidence="3 7" id="KW-0863">Zinc-finger</keyword>
<evidence type="ECO:0000256" key="2">
    <source>
        <dbReference type="ARBA" id="ARBA00022737"/>
    </source>
</evidence>
<feature type="repeat" description="ANK" evidence="6">
    <location>
        <begin position="337"/>
        <end position="360"/>
    </location>
</feature>
<evidence type="ECO:0000256" key="6">
    <source>
        <dbReference type="PROSITE-ProRule" id="PRU00023"/>
    </source>
</evidence>
<feature type="domain" description="FYVE-type" evidence="8">
    <location>
        <begin position="641"/>
        <end position="701"/>
    </location>
</feature>
<evidence type="ECO:0000256" key="4">
    <source>
        <dbReference type="ARBA" id="ARBA00022833"/>
    </source>
</evidence>
<accession>A0A7R8XCR7</accession>
<dbReference type="SMART" id="SM00064">
    <property type="entry name" value="FYVE"/>
    <property type="match status" value="1"/>
</dbReference>
<dbReference type="InterPro" id="IPR049764">
    <property type="entry name" value="ANFY1_FYVE"/>
</dbReference>
<dbReference type="PROSITE" id="PS50297">
    <property type="entry name" value="ANK_REP_REGION"/>
    <property type="match status" value="2"/>
</dbReference>
<dbReference type="PROSITE" id="PS50088">
    <property type="entry name" value="ANK_REPEAT"/>
    <property type="match status" value="4"/>
</dbReference>
<evidence type="ECO:0000313" key="9">
    <source>
        <dbReference type="EMBL" id="CAD7247472.1"/>
    </source>
</evidence>
<proteinExistence type="predicted"/>
<keyword evidence="4" id="KW-0862">Zinc</keyword>
<dbReference type="PRINTS" id="PR01415">
    <property type="entry name" value="ANKYRIN"/>
</dbReference>
<dbReference type="SMART" id="SM00248">
    <property type="entry name" value="ANK"/>
    <property type="match status" value="13"/>
</dbReference>
<organism evidence="9">
    <name type="scientific">Darwinula stevensoni</name>
    <dbReference type="NCBI Taxonomy" id="69355"/>
    <lineage>
        <taxon>Eukaryota</taxon>
        <taxon>Metazoa</taxon>
        <taxon>Ecdysozoa</taxon>
        <taxon>Arthropoda</taxon>
        <taxon>Crustacea</taxon>
        <taxon>Oligostraca</taxon>
        <taxon>Ostracoda</taxon>
        <taxon>Podocopa</taxon>
        <taxon>Podocopida</taxon>
        <taxon>Darwinulocopina</taxon>
        <taxon>Darwinuloidea</taxon>
        <taxon>Darwinulidae</taxon>
        <taxon>Darwinula</taxon>
    </lineage>
</organism>
<dbReference type="PANTHER" id="PTHR24198">
    <property type="entry name" value="ANKYRIN REPEAT AND PROTEIN KINASE DOMAIN-CONTAINING PROTEIN"/>
    <property type="match status" value="1"/>
</dbReference>
<dbReference type="AlphaFoldDB" id="A0A7R8XCR7"/>
<dbReference type="Pfam" id="PF12796">
    <property type="entry name" value="Ank_2"/>
    <property type="match status" value="3"/>
</dbReference>
<keyword evidence="2" id="KW-0677">Repeat</keyword>
<evidence type="ECO:0000256" key="7">
    <source>
        <dbReference type="PROSITE-ProRule" id="PRU00091"/>
    </source>
</evidence>
<feature type="repeat" description="ANK" evidence="6">
    <location>
        <begin position="580"/>
        <end position="612"/>
    </location>
</feature>
<feature type="repeat" description="ANK" evidence="6">
    <location>
        <begin position="304"/>
        <end position="336"/>
    </location>
</feature>
<dbReference type="Gene3D" id="3.30.40.10">
    <property type="entry name" value="Zinc/RING finger domain, C3HC4 (zinc finger)"/>
    <property type="match status" value="1"/>
</dbReference>
<keyword evidence="1" id="KW-0479">Metal-binding</keyword>
<dbReference type="InterPro" id="IPR036770">
    <property type="entry name" value="Ankyrin_rpt-contain_sf"/>
</dbReference>
<dbReference type="PANTHER" id="PTHR24198:SF191">
    <property type="entry name" value="RABANKYRIN-5-LIKE"/>
    <property type="match status" value="1"/>
</dbReference>
<name>A0A7R8XCR7_9CRUS</name>
<dbReference type="InterPro" id="IPR002110">
    <property type="entry name" value="Ankyrin_rpt"/>
</dbReference>
<sequence length="704" mass="75260">MEKGDLDVLGMLLAAPGVDLNVKAANGESPLWIALMRGDLSAAGELIRCGAAVDHTLVFVCATRGMEDVALFLLRNGAPCRYVRENPEENALEVAAARGQVRLLEELLKGGAEAFRGNPAGECALHVAIREGQEDAANRILQIGLDGSDLTAFSEQSKSLLGLAVKNSMFAIADELVSRGARLDPSLVEAALRDKNEKAALYLIEKGESAEVVSSGALCLAVEGGLAVAVDALCRKGIPLGNIEEPLWLSLQRGFFQVASALLAHKTGDEKVAEKLLPLAIREGREEAACFLVQHVVDVDSVNGGESPLQLACEKGLLEVVQILLACGADVNLTGRDGETALHKAVNIGDGDLVNILIQHPGMNSNAKDRRGRTPLGLAIAAGNKDIAQSIVDLSPHLLEEYDGRGRTHLHDVVARGDLAGLLFLLALNVDVNKPTGDAERLFPLHLSVMAETNSQTESIVRHLLLAGADPNARSARHLTPLHLSTGAPGILEALLDGGADAMATDDEHDTVLHVAMKQGRLSAIRILLRVPGIDPWAVNLRGHTPLHTLARYGADNAGAILDALLSSFRSYPIDQQDLGGNTALLLAYMRGHVGICKTLVSAGAALATYNRDGMNIFNFQLPTRSLLHRLLDSLTQEPPWVDSDSCMECGSRFSITTRKHHCRHCGRVLCRKCSDKEVAILKFGLQKPVRICAVCYKTLTQGI</sequence>
<dbReference type="InterPro" id="IPR013083">
    <property type="entry name" value="Znf_RING/FYVE/PHD"/>
</dbReference>
<evidence type="ECO:0000259" key="8">
    <source>
        <dbReference type="PROSITE" id="PS50178"/>
    </source>
</evidence>
<dbReference type="Proteomes" id="UP000677054">
    <property type="component" value="Unassembled WGS sequence"/>
</dbReference>
<evidence type="ECO:0000256" key="5">
    <source>
        <dbReference type="ARBA" id="ARBA00023043"/>
    </source>
</evidence>
<feature type="repeat" description="ANK" evidence="6">
    <location>
        <begin position="440"/>
        <end position="476"/>
    </location>
</feature>